<dbReference type="Pfam" id="PF07734">
    <property type="entry name" value="FBA_1"/>
    <property type="match status" value="1"/>
</dbReference>
<dbReference type="EMBL" id="JABEZV010450039">
    <property type="protein sequence ID" value="MBA0731571.1"/>
    <property type="molecule type" value="Genomic_DNA"/>
</dbReference>
<evidence type="ECO:0000313" key="3">
    <source>
        <dbReference type="Proteomes" id="UP000593574"/>
    </source>
</evidence>
<dbReference type="InterPro" id="IPR017451">
    <property type="entry name" value="F-box-assoc_interact_dom"/>
</dbReference>
<dbReference type="PANTHER" id="PTHR35546:SF100">
    <property type="entry name" value="F-BOX DOMAIN-CONTAINING PROTEIN"/>
    <property type="match status" value="1"/>
</dbReference>
<dbReference type="PANTHER" id="PTHR35546">
    <property type="entry name" value="F-BOX PROTEIN INTERACTION DOMAIN PROTEIN-RELATED"/>
    <property type="match status" value="1"/>
</dbReference>
<reference evidence="2 3" key="1">
    <citation type="journal article" date="2019" name="Genome Biol. Evol.">
        <title>Insights into the evolution of the New World diploid cottons (Gossypium, subgenus Houzingenia) based on genome sequencing.</title>
        <authorList>
            <person name="Grover C.E."/>
            <person name="Arick M.A. 2nd"/>
            <person name="Thrash A."/>
            <person name="Conover J.L."/>
            <person name="Sanders W.S."/>
            <person name="Peterson D.G."/>
            <person name="Frelichowski J.E."/>
            <person name="Scheffler J.A."/>
            <person name="Scheffler B.E."/>
            <person name="Wendel J.F."/>
        </authorList>
    </citation>
    <scope>NUCLEOTIDE SEQUENCE [LARGE SCALE GENOMIC DNA]</scope>
    <source>
        <strain evidence="2">4</strain>
        <tissue evidence="2">Leaf</tissue>
    </source>
</reference>
<keyword evidence="3" id="KW-1185">Reference proteome</keyword>
<dbReference type="InterPro" id="IPR006527">
    <property type="entry name" value="F-box-assoc_dom_typ1"/>
</dbReference>
<dbReference type="Proteomes" id="UP000593574">
    <property type="component" value="Unassembled WGS sequence"/>
</dbReference>
<evidence type="ECO:0000313" key="2">
    <source>
        <dbReference type="EMBL" id="MBA0731571.1"/>
    </source>
</evidence>
<dbReference type="NCBIfam" id="TIGR01640">
    <property type="entry name" value="F_box_assoc_1"/>
    <property type="match status" value="1"/>
</dbReference>
<dbReference type="AlphaFoldDB" id="A0A7J9B5D7"/>
<comment type="caution">
    <text evidence="2">The sequence shown here is derived from an EMBL/GenBank/DDBJ whole genome shotgun (WGS) entry which is preliminary data.</text>
</comment>
<accession>A0A7J9B5D7</accession>
<name>A0A7J9B5D7_9ROSI</name>
<feature type="domain" description="F-box associated beta-propeller type 1" evidence="1">
    <location>
        <begin position="109"/>
        <end position="271"/>
    </location>
</feature>
<dbReference type="InterPro" id="IPR036047">
    <property type="entry name" value="F-box-like_dom_sf"/>
</dbReference>
<dbReference type="InterPro" id="IPR055290">
    <property type="entry name" value="At3g26010-like"/>
</dbReference>
<sequence>MDRGNKAPNLYGNKKSRIYMDLKGIIRENALPYLPAKSLFRCAGVCRGWRFQISTAFFAHNQSNSFRSISGFFFQSLAGMPAFMSLDPRAYGVPDPSLTFLREPVDVRTSCNGLLCCQGRTAYRPYYICNPANKQWKELPKPDGDHGPDPAVVLVFEPSIVNFTANYKLVCPFPSELGEYKFEVYSSDRGSWRTSGEIRFDDNEKLLPKTGVHVNGIVYWLSTRGVTSFDLNSELCRLFSSNLENLGMINGKLCAACIRNQKLIVFMLTNPQSHTRRRAAVKTWTRILPEIKLDSTLPVESNTCPCNYSGRYCDGHNQLHIVFVGDVVVLRKRNSYYCIDMNKKASNCLGEYIIHPYERFVGYVNGLVNLY</sequence>
<protein>
    <recommendedName>
        <fullName evidence="1">F-box associated beta-propeller type 1 domain-containing protein</fullName>
    </recommendedName>
</protein>
<organism evidence="2 3">
    <name type="scientific">Gossypium laxum</name>
    <dbReference type="NCBI Taxonomy" id="34288"/>
    <lineage>
        <taxon>Eukaryota</taxon>
        <taxon>Viridiplantae</taxon>
        <taxon>Streptophyta</taxon>
        <taxon>Embryophyta</taxon>
        <taxon>Tracheophyta</taxon>
        <taxon>Spermatophyta</taxon>
        <taxon>Magnoliopsida</taxon>
        <taxon>eudicotyledons</taxon>
        <taxon>Gunneridae</taxon>
        <taxon>Pentapetalae</taxon>
        <taxon>rosids</taxon>
        <taxon>malvids</taxon>
        <taxon>Malvales</taxon>
        <taxon>Malvaceae</taxon>
        <taxon>Malvoideae</taxon>
        <taxon>Gossypium</taxon>
    </lineage>
</organism>
<dbReference type="SUPFAM" id="SSF81383">
    <property type="entry name" value="F-box domain"/>
    <property type="match status" value="1"/>
</dbReference>
<proteinExistence type="predicted"/>
<gene>
    <name evidence="2" type="ORF">Golax_023022</name>
</gene>
<evidence type="ECO:0000259" key="1">
    <source>
        <dbReference type="Pfam" id="PF07734"/>
    </source>
</evidence>